<evidence type="ECO:0000313" key="2">
    <source>
        <dbReference type="Proteomes" id="UP001215280"/>
    </source>
</evidence>
<dbReference type="InterPro" id="IPR032675">
    <property type="entry name" value="LRR_dom_sf"/>
</dbReference>
<evidence type="ECO:0000313" key="1">
    <source>
        <dbReference type="EMBL" id="KAJ7776903.1"/>
    </source>
</evidence>
<sequence>MDYIAQELIDTILDFLHDDIPSLLSSSLVAKKWVAAPRHHIFACITINHFLPGFGLGLVDNAHLFLDICNSPHCSIIWSIRSVVFNVDTEVSRPVPGLLVDIIEALACAPVEKMVFIDYAEEPVSLAWIAPHLPGLREFSYNALNRIVEDIFALVSSFPALRILSIYSSYEHSTSVATTPYRAFNFAHLHTLRARLYPLQSEELLSCLQSAPLRLETLDLNLFHCYHNGWGPVSALQAFLLAENAVYLQNLTLRVTYEDNDEELDDLVRLERPSDGELDFSALTSLRTLHLTSHSTDSICSALASLPPSALRSFRYEWIHWIYYNEEPCPCNDSQVHQFVSVMQGPQFDALTRLDIGVPDFFQDEGILALREYFGKWKDDQRMQIERSEGDFQVDSWESLSDGMFTGA</sequence>
<dbReference type="SUPFAM" id="SSF52047">
    <property type="entry name" value="RNI-like"/>
    <property type="match status" value="1"/>
</dbReference>
<dbReference type="EMBL" id="JARJLG010000011">
    <property type="protein sequence ID" value="KAJ7776903.1"/>
    <property type="molecule type" value="Genomic_DNA"/>
</dbReference>
<accession>A0AAD7NVK0</accession>
<dbReference type="Proteomes" id="UP001215280">
    <property type="component" value="Unassembled WGS sequence"/>
</dbReference>
<keyword evidence="2" id="KW-1185">Reference proteome</keyword>
<dbReference type="AlphaFoldDB" id="A0AAD7NVK0"/>
<gene>
    <name evidence="1" type="ORF">DFH07DRAFT_951521</name>
</gene>
<evidence type="ECO:0008006" key="3">
    <source>
        <dbReference type="Google" id="ProtNLM"/>
    </source>
</evidence>
<name>A0AAD7NVK0_9AGAR</name>
<reference evidence="1" key="1">
    <citation type="submission" date="2023-03" db="EMBL/GenBank/DDBJ databases">
        <title>Massive genome expansion in bonnet fungi (Mycena s.s.) driven by repeated elements and novel gene families across ecological guilds.</title>
        <authorList>
            <consortium name="Lawrence Berkeley National Laboratory"/>
            <person name="Harder C.B."/>
            <person name="Miyauchi S."/>
            <person name="Viragh M."/>
            <person name="Kuo A."/>
            <person name="Thoen E."/>
            <person name="Andreopoulos B."/>
            <person name="Lu D."/>
            <person name="Skrede I."/>
            <person name="Drula E."/>
            <person name="Henrissat B."/>
            <person name="Morin E."/>
            <person name="Kohler A."/>
            <person name="Barry K."/>
            <person name="LaButti K."/>
            <person name="Morin E."/>
            <person name="Salamov A."/>
            <person name="Lipzen A."/>
            <person name="Mereny Z."/>
            <person name="Hegedus B."/>
            <person name="Baldrian P."/>
            <person name="Stursova M."/>
            <person name="Weitz H."/>
            <person name="Taylor A."/>
            <person name="Grigoriev I.V."/>
            <person name="Nagy L.G."/>
            <person name="Martin F."/>
            <person name="Kauserud H."/>
        </authorList>
    </citation>
    <scope>NUCLEOTIDE SEQUENCE</scope>
    <source>
        <strain evidence="1">CBHHK188m</strain>
    </source>
</reference>
<proteinExistence type="predicted"/>
<protein>
    <recommendedName>
        <fullName evidence="3">F-box domain-containing protein</fullName>
    </recommendedName>
</protein>
<comment type="caution">
    <text evidence="1">The sequence shown here is derived from an EMBL/GenBank/DDBJ whole genome shotgun (WGS) entry which is preliminary data.</text>
</comment>
<dbReference type="Gene3D" id="3.80.10.10">
    <property type="entry name" value="Ribonuclease Inhibitor"/>
    <property type="match status" value="1"/>
</dbReference>
<organism evidence="1 2">
    <name type="scientific">Mycena maculata</name>
    <dbReference type="NCBI Taxonomy" id="230809"/>
    <lineage>
        <taxon>Eukaryota</taxon>
        <taxon>Fungi</taxon>
        <taxon>Dikarya</taxon>
        <taxon>Basidiomycota</taxon>
        <taxon>Agaricomycotina</taxon>
        <taxon>Agaricomycetes</taxon>
        <taxon>Agaricomycetidae</taxon>
        <taxon>Agaricales</taxon>
        <taxon>Marasmiineae</taxon>
        <taxon>Mycenaceae</taxon>
        <taxon>Mycena</taxon>
    </lineage>
</organism>